<dbReference type="EMBL" id="LPUF01000001">
    <property type="protein sequence ID" value="OQK18239.1"/>
    <property type="molecule type" value="Genomic_DNA"/>
</dbReference>
<dbReference type="SUPFAM" id="SSF48695">
    <property type="entry name" value="Multiheme cytochromes"/>
    <property type="match status" value="1"/>
</dbReference>
<evidence type="ECO:0000313" key="6">
    <source>
        <dbReference type="EMBL" id="OQK18239.1"/>
    </source>
</evidence>
<evidence type="ECO:0000256" key="3">
    <source>
        <dbReference type="PROSITE-ProRule" id="PRU00433"/>
    </source>
</evidence>
<keyword evidence="2 3" id="KW-0408">Iron</keyword>
<dbReference type="Proteomes" id="UP000191980">
    <property type="component" value="Unassembled WGS sequence"/>
</dbReference>
<feature type="transmembrane region" description="Helical" evidence="4">
    <location>
        <begin position="12"/>
        <end position="32"/>
    </location>
</feature>
<name>A0A1V8M9K4_9GAMM</name>
<reference evidence="6 7" key="1">
    <citation type="submission" date="2015-12" db="EMBL/GenBank/DDBJ databases">
        <authorList>
            <person name="Shamseldin A."/>
            <person name="Moawad H."/>
            <person name="Abd El-Rahim W.M."/>
            <person name="Sadowsky M.J."/>
        </authorList>
    </citation>
    <scope>NUCLEOTIDE SEQUENCE [LARGE SCALE GENOMIC DNA]</scope>
    <source>
        <strain evidence="6 7">WF1</strain>
    </source>
</reference>
<evidence type="ECO:0000256" key="2">
    <source>
        <dbReference type="ARBA" id="ARBA00023004"/>
    </source>
</evidence>
<dbReference type="InterPro" id="IPR009056">
    <property type="entry name" value="Cyt_c-like_dom"/>
</dbReference>
<comment type="caution">
    <text evidence="6">The sequence shown here is derived from an EMBL/GenBank/DDBJ whole genome shotgun (WGS) entry which is preliminary data.</text>
</comment>
<evidence type="ECO:0000256" key="1">
    <source>
        <dbReference type="ARBA" id="ARBA00022723"/>
    </source>
</evidence>
<evidence type="ECO:0000256" key="4">
    <source>
        <dbReference type="SAM" id="Phobius"/>
    </source>
</evidence>
<keyword evidence="4" id="KW-0472">Membrane</keyword>
<dbReference type="STRING" id="1420851.AU255_10515"/>
<feature type="domain" description="Cytochrome c" evidence="5">
    <location>
        <begin position="292"/>
        <end position="434"/>
    </location>
</feature>
<evidence type="ECO:0000313" key="7">
    <source>
        <dbReference type="Proteomes" id="UP000191980"/>
    </source>
</evidence>
<keyword evidence="1 3" id="KW-0479">Metal-binding</keyword>
<dbReference type="GO" id="GO:0009055">
    <property type="term" value="F:electron transfer activity"/>
    <property type="evidence" value="ECO:0007669"/>
    <property type="project" value="InterPro"/>
</dbReference>
<protein>
    <recommendedName>
        <fullName evidence="5">Cytochrome c domain-containing protein</fullName>
    </recommendedName>
</protein>
<accession>A0A1V8M9K4</accession>
<dbReference type="AlphaFoldDB" id="A0A1V8M9K4"/>
<keyword evidence="7" id="KW-1185">Reference proteome</keyword>
<dbReference type="InterPro" id="IPR036280">
    <property type="entry name" value="Multihaem_cyt_sf"/>
</dbReference>
<dbReference type="GO" id="GO:0046872">
    <property type="term" value="F:metal ion binding"/>
    <property type="evidence" value="ECO:0007669"/>
    <property type="project" value="UniProtKB-KW"/>
</dbReference>
<dbReference type="RefSeq" id="WP_080522844.1">
    <property type="nucleotide sequence ID" value="NZ_LPUF01000001.1"/>
</dbReference>
<sequence length="916" mass="100797">MKSTKPHGKQQWLINLSCLYLLFMFTNSYAVMNAFDKPVNHPPIPLLDEQGNHVLESNNPYSPKKSCAGSGCHDYEALTHAFHFQQGRDEASDTYGATRGLPHLVSPGYYGGYNCMGGDTPTVLAKKTNSNPLDFADYGSAHQVKNCMSCHVGGGWAERDRDGIRYDEKKIEDIALNDGDYYEREVDSVTGEQTLVLWDWKKSGVGEADCMFCHVDISNLKIPEDSGLTTLIPSPRTARSQFASKGFFRQAASGLMELVVDKDGKNLVTVARSMQGGEHAAHGGGAATMQPTLDEKGMPIFNWHADAFDENGRTTIPMLRFPANENCMDCHLTSNSRRGFYGFGDAAAATLTEAGQDAADGTLVDDYQDDVHKGKSYTDDNGQTRDIENCNSCHAKQYFKSPLANVDLDANHDFPKGNSDNDVRNDLDYAPNAKSCEACHINSKNAVVPSGHDTLLDAHRELWKASGDMAGYSKESLTKITKTHFDVVSCQACHINNKKSRGTPIQLMYRYRIAANGKSTMVPYNPRVRSYWQDKVSKRILAKYELLVVKEILEDAEGNPYGNIKNVITGESLGTLPVKLVAGHGGGAPSPTVLPPETYEQYVALKKAYDALLTQKGYKNPDTAEVLSESNEYIISHNTRPSPDSVQCEECHERKQSGAFSALISPKGILGEANSQVIRTIPDPRLVEEGLYKLDLSYMKLQANGDITENVSDVLFETKIDPFMSRLKNSSASEIIGEFKKFNTDSLLHALGPELGGLMAPDLPSTDTFVFQVNKGNFNLRNMAAAIDGNTVNNILFPTYRGALGLINGAEDAAQGILDARSYGKLRSNVYFFDIRDSSKKHVDSYNGVPMFIKVAYKGTKTNLSDINVIMANWALNSVYKALESDLLMIVPASDDEEGYVIFKTTEPGYFVIADK</sequence>
<keyword evidence="3" id="KW-0349">Heme</keyword>
<dbReference type="GO" id="GO:0020037">
    <property type="term" value="F:heme binding"/>
    <property type="evidence" value="ECO:0007669"/>
    <property type="project" value="InterPro"/>
</dbReference>
<organism evidence="6 7">
    <name type="scientific">Methyloprofundus sedimenti</name>
    <dbReference type="NCBI Taxonomy" id="1420851"/>
    <lineage>
        <taxon>Bacteria</taxon>
        <taxon>Pseudomonadati</taxon>
        <taxon>Pseudomonadota</taxon>
        <taxon>Gammaproteobacteria</taxon>
        <taxon>Methylococcales</taxon>
        <taxon>Methylococcaceae</taxon>
        <taxon>Methyloprofundus</taxon>
    </lineage>
</organism>
<gene>
    <name evidence="6" type="ORF">AU255_10515</name>
</gene>
<proteinExistence type="predicted"/>
<keyword evidence="4" id="KW-1133">Transmembrane helix</keyword>
<evidence type="ECO:0000259" key="5">
    <source>
        <dbReference type="PROSITE" id="PS51007"/>
    </source>
</evidence>
<keyword evidence="4" id="KW-0812">Transmembrane</keyword>
<dbReference type="OrthoDB" id="5577203at2"/>
<dbReference type="PROSITE" id="PS51007">
    <property type="entry name" value="CYTC"/>
    <property type="match status" value="1"/>
</dbReference>